<reference evidence="2" key="1">
    <citation type="submission" date="2011-03" db="EMBL/GenBank/DDBJ databases">
        <title>The genome sequence of Vavraia culicis strain floridensis.</title>
        <authorList>
            <consortium name="The Broad Institute Genome Sequencing Platform"/>
            <person name="Cuomo C."/>
            <person name="Becnel J."/>
            <person name="Sanscrainte N."/>
            <person name="Young S.K."/>
            <person name="Zeng Q."/>
            <person name="Gargeya S."/>
            <person name="Fitzgerald M."/>
            <person name="Haas B."/>
            <person name="Abouelleil A."/>
            <person name="Alvarado L."/>
            <person name="Arachchi H.M."/>
            <person name="Berlin A."/>
            <person name="Chapman S.B."/>
            <person name="Gearin G."/>
            <person name="Goldberg J."/>
            <person name="Griggs A."/>
            <person name="Gujja S."/>
            <person name="Hansen M."/>
            <person name="Heiman D."/>
            <person name="Howarth C."/>
            <person name="Larimer J."/>
            <person name="Lui A."/>
            <person name="MacDonald P.J.P."/>
            <person name="McCowen C."/>
            <person name="Montmayeur A."/>
            <person name="Murphy C."/>
            <person name="Neiman D."/>
            <person name="Pearson M."/>
            <person name="Priest M."/>
            <person name="Roberts A."/>
            <person name="Saif S."/>
            <person name="Shea T."/>
            <person name="Sisk P."/>
            <person name="Stolte C."/>
            <person name="Sykes S."/>
            <person name="Wortman J."/>
            <person name="Nusbaum C."/>
            <person name="Birren B."/>
        </authorList>
    </citation>
    <scope>NUCLEOTIDE SEQUENCE [LARGE SCALE GENOMIC DNA]</scope>
    <source>
        <strain evidence="2">floridensis</strain>
    </source>
</reference>
<dbReference type="InParanoid" id="L2GR59"/>
<gene>
    <name evidence="1" type="ORF">VCUG_02393</name>
</gene>
<accession>L2GR59</accession>
<dbReference type="HOGENOM" id="CLU_2074940_0_0_1"/>
<name>L2GR59_VAVCU</name>
<sequence>MSYHTPTHFHVTKLRSCCSPTHGQQLLNGFTPLSLNLVPCYKLLDLNLLLYRASRRETILKEQSHAHISTNFNNTFIYEDFVPLQAEQQSTTSIVMNKTSCRPLRALNENTSLQTAKR</sequence>
<dbReference type="EMBL" id="GL877463">
    <property type="protein sequence ID" value="ELA46109.1"/>
    <property type="molecule type" value="Genomic_DNA"/>
</dbReference>
<organism evidence="1 2">
    <name type="scientific">Vavraia culicis (isolate floridensis)</name>
    <name type="common">Microsporidian parasite</name>
    <dbReference type="NCBI Taxonomy" id="948595"/>
    <lineage>
        <taxon>Eukaryota</taxon>
        <taxon>Fungi</taxon>
        <taxon>Fungi incertae sedis</taxon>
        <taxon>Microsporidia</taxon>
        <taxon>Pleistophoridae</taxon>
        <taxon>Vavraia</taxon>
    </lineage>
</organism>
<dbReference type="Proteomes" id="UP000011081">
    <property type="component" value="Unassembled WGS sequence"/>
</dbReference>
<dbReference type="GeneID" id="19880255"/>
<dbReference type="AlphaFoldDB" id="L2GR59"/>
<keyword evidence="2" id="KW-1185">Reference proteome</keyword>
<protein>
    <submittedName>
        <fullName evidence="1">Uncharacterized protein</fullName>
    </submittedName>
</protein>
<dbReference type="RefSeq" id="XP_008075401.1">
    <property type="nucleotide sequence ID" value="XM_008077210.1"/>
</dbReference>
<evidence type="ECO:0000313" key="2">
    <source>
        <dbReference type="Proteomes" id="UP000011081"/>
    </source>
</evidence>
<dbReference type="VEuPathDB" id="MicrosporidiaDB:VCUG_02393"/>
<evidence type="ECO:0000313" key="1">
    <source>
        <dbReference type="EMBL" id="ELA46109.1"/>
    </source>
</evidence>
<proteinExistence type="predicted"/>